<dbReference type="CDD" id="cd03214">
    <property type="entry name" value="ABC_Iron-Siderophores_B12_Hemin"/>
    <property type="match status" value="1"/>
</dbReference>
<dbReference type="Pfam" id="PF01955">
    <property type="entry name" value="CbiZ"/>
    <property type="match status" value="1"/>
</dbReference>
<dbReference type="Proteomes" id="UP001526147">
    <property type="component" value="Unassembled WGS sequence"/>
</dbReference>
<comment type="caution">
    <text evidence="6">The sequence shown here is derived from an EMBL/GenBank/DDBJ whole genome shotgun (WGS) entry which is preliminary data.</text>
</comment>
<evidence type="ECO:0000256" key="4">
    <source>
        <dbReference type="ARBA" id="ARBA00022967"/>
    </source>
</evidence>
<dbReference type="RefSeq" id="WP_264141886.1">
    <property type="nucleotide sequence ID" value="NZ_JAOYEY010000028.1"/>
</dbReference>
<evidence type="ECO:0000256" key="2">
    <source>
        <dbReference type="ARBA" id="ARBA00022741"/>
    </source>
</evidence>
<evidence type="ECO:0000313" key="7">
    <source>
        <dbReference type="Proteomes" id="UP001526147"/>
    </source>
</evidence>
<organism evidence="6 7">
    <name type="scientific">Metabacillus halosaccharovorans</name>
    <dbReference type="NCBI Taxonomy" id="930124"/>
    <lineage>
        <taxon>Bacteria</taxon>
        <taxon>Bacillati</taxon>
        <taxon>Bacillota</taxon>
        <taxon>Bacilli</taxon>
        <taxon>Bacillales</taxon>
        <taxon>Bacillaceae</taxon>
        <taxon>Metabacillus</taxon>
    </lineage>
</organism>
<dbReference type="InterPro" id="IPR003439">
    <property type="entry name" value="ABC_transporter-like_ATP-bd"/>
</dbReference>
<dbReference type="InterPro" id="IPR003593">
    <property type="entry name" value="AAA+_ATPase"/>
</dbReference>
<proteinExistence type="predicted"/>
<keyword evidence="4" id="KW-1278">Translocase</keyword>
<dbReference type="PROSITE" id="PS00211">
    <property type="entry name" value="ABC_TRANSPORTER_1"/>
    <property type="match status" value="1"/>
</dbReference>
<dbReference type="Pfam" id="PF00005">
    <property type="entry name" value="ABC_tran"/>
    <property type="match status" value="1"/>
</dbReference>
<dbReference type="SUPFAM" id="SSF52540">
    <property type="entry name" value="P-loop containing nucleoside triphosphate hydrolases"/>
    <property type="match status" value="1"/>
</dbReference>
<dbReference type="EMBL" id="JAOYEY010000028">
    <property type="protein sequence ID" value="MCV9885019.1"/>
    <property type="molecule type" value="Genomic_DNA"/>
</dbReference>
<keyword evidence="1" id="KW-0813">Transport</keyword>
<evidence type="ECO:0000256" key="3">
    <source>
        <dbReference type="ARBA" id="ARBA00022840"/>
    </source>
</evidence>
<accession>A0ABT3DD85</accession>
<feature type="domain" description="ABC transporter" evidence="5">
    <location>
        <begin position="2"/>
        <end position="239"/>
    </location>
</feature>
<dbReference type="PROSITE" id="PS50893">
    <property type="entry name" value="ABC_TRANSPORTER_2"/>
    <property type="match status" value="1"/>
</dbReference>
<reference evidence="6 7" key="1">
    <citation type="submission" date="2022-10" db="EMBL/GenBank/DDBJ databases">
        <title>Draft genome assembly of moderately radiation resistant bacterium Metabacillus halosaccharovorans.</title>
        <authorList>
            <person name="Pal S."/>
            <person name="Gopinathan A."/>
        </authorList>
    </citation>
    <scope>NUCLEOTIDE SEQUENCE [LARGE SCALE GENOMIC DNA]</scope>
    <source>
        <strain evidence="6 7">VITHBRA001</strain>
    </source>
</reference>
<protein>
    <submittedName>
        <fullName evidence="6">Adenosylcobinamide amidohydrolase</fullName>
    </submittedName>
</protein>
<keyword evidence="7" id="KW-1185">Reference proteome</keyword>
<dbReference type="Gene3D" id="3.40.50.300">
    <property type="entry name" value="P-loop containing nucleotide triphosphate hydrolases"/>
    <property type="match status" value="1"/>
</dbReference>
<keyword evidence="3" id="KW-0067">ATP-binding</keyword>
<dbReference type="PANTHER" id="PTHR42794:SF1">
    <property type="entry name" value="HEMIN IMPORT ATP-BINDING PROTEIN HMUV"/>
    <property type="match status" value="1"/>
</dbReference>
<name>A0ABT3DD85_9BACI</name>
<dbReference type="InterPro" id="IPR017871">
    <property type="entry name" value="ABC_transporter-like_CS"/>
</dbReference>
<gene>
    <name evidence="6" type="ORF">OIH86_05080</name>
</gene>
<dbReference type="InterPro" id="IPR002808">
    <property type="entry name" value="AdoCbi_amidolase"/>
</dbReference>
<evidence type="ECO:0000259" key="5">
    <source>
        <dbReference type="PROSITE" id="PS50893"/>
    </source>
</evidence>
<keyword evidence="2" id="KW-0547">Nucleotide-binding</keyword>
<dbReference type="PANTHER" id="PTHR42794">
    <property type="entry name" value="HEMIN IMPORT ATP-BINDING PROTEIN HMUV"/>
    <property type="match status" value="1"/>
</dbReference>
<dbReference type="SMART" id="SM00382">
    <property type="entry name" value="AAA"/>
    <property type="match status" value="1"/>
</dbReference>
<evidence type="ECO:0000313" key="6">
    <source>
        <dbReference type="EMBL" id="MCV9885019.1"/>
    </source>
</evidence>
<sequence>MLRIQNLVGGYSHPPIINGIDAEIKKGEFFTLLGPNGSGKTTIFKLITGQLPIMAGEVFLSSQSISSLSKLDKAKKMAVLTQEANVSFDYTVEEIIALGRYPHQTGFLKQLTKHDMALMDHVMEMTNITQFKKTPFRMISGGEKQRVLLAKALAQEPEILLLDEPTNHLDIKHTFQMLDLLKEQQQTMGLTIFAILHDLNVASLYSDRIALLHHGEFLEVGDVETLRKVNQLKKVYEVDVLSQSHPTIPKPQLLLTPNHSISPQPYDFKESYEIKQTKEFIHVQFNHPLKSISNGVIGDGIQWLTHFCNFHVKKNYHCDDPPKDVQTWMTKRNIPFEQALGMMTAVILEDVVIIEEKVNGIQLLAIVTAGVGNAVDITKQPITEPVQTIGTINTMLFIDAHFTDGALVNGLLSATEGKVKALTDLNIKDPLTKSMATGTSTDAVVLGLTQQGEKTPYAGSGTVVGRAIGQIVYKATHEATKKYLLRVNKGRYERKEESRCNRKD</sequence>
<evidence type="ECO:0000256" key="1">
    <source>
        <dbReference type="ARBA" id="ARBA00022448"/>
    </source>
</evidence>
<dbReference type="InterPro" id="IPR027417">
    <property type="entry name" value="P-loop_NTPase"/>
</dbReference>